<keyword evidence="1" id="KW-1133">Transmembrane helix</keyword>
<feature type="transmembrane region" description="Helical" evidence="1">
    <location>
        <begin position="123"/>
        <end position="145"/>
    </location>
</feature>
<dbReference type="EMBL" id="CAXDID020000157">
    <property type="protein sequence ID" value="CAL6043517.1"/>
    <property type="molecule type" value="Genomic_DNA"/>
</dbReference>
<dbReference type="Proteomes" id="UP001642409">
    <property type="component" value="Unassembled WGS sequence"/>
</dbReference>
<gene>
    <name evidence="3" type="ORF">HINF_LOCUS40112</name>
    <name evidence="2" type="ORF">HINF_LOCUS43664</name>
</gene>
<evidence type="ECO:0000313" key="2">
    <source>
        <dbReference type="EMBL" id="CAI9956019.1"/>
    </source>
</evidence>
<accession>A0AA86UHI7</accession>
<reference evidence="2" key="1">
    <citation type="submission" date="2023-06" db="EMBL/GenBank/DDBJ databases">
        <authorList>
            <person name="Kurt Z."/>
        </authorList>
    </citation>
    <scope>NUCLEOTIDE SEQUENCE</scope>
</reference>
<dbReference type="AlphaFoldDB" id="A0AA86UHI7"/>
<keyword evidence="4" id="KW-1185">Reference proteome</keyword>
<reference evidence="3 4" key="2">
    <citation type="submission" date="2024-07" db="EMBL/GenBank/DDBJ databases">
        <authorList>
            <person name="Akdeniz Z."/>
        </authorList>
    </citation>
    <scope>NUCLEOTIDE SEQUENCE [LARGE SCALE GENOMIC DNA]</scope>
</reference>
<organism evidence="2">
    <name type="scientific">Hexamita inflata</name>
    <dbReference type="NCBI Taxonomy" id="28002"/>
    <lineage>
        <taxon>Eukaryota</taxon>
        <taxon>Metamonada</taxon>
        <taxon>Diplomonadida</taxon>
        <taxon>Hexamitidae</taxon>
        <taxon>Hexamitinae</taxon>
        <taxon>Hexamita</taxon>
    </lineage>
</organism>
<proteinExistence type="predicted"/>
<evidence type="ECO:0000256" key="1">
    <source>
        <dbReference type="SAM" id="Phobius"/>
    </source>
</evidence>
<name>A0AA86UHI7_9EUKA</name>
<keyword evidence="1" id="KW-0472">Membrane</keyword>
<keyword evidence="1" id="KW-0812">Transmembrane</keyword>
<comment type="caution">
    <text evidence="2">The sequence shown here is derived from an EMBL/GenBank/DDBJ whole genome shotgun (WGS) entry which is preliminary data.</text>
</comment>
<evidence type="ECO:0000313" key="4">
    <source>
        <dbReference type="Proteomes" id="UP001642409"/>
    </source>
</evidence>
<evidence type="ECO:0000313" key="3">
    <source>
        <dbReference type="EMBL" id="CAL6043517.1"/>
    </source>
</evidence>
<sequence length="241" mass="27542">MILINVLAAIDCVGHINVMKKYQRDILIATVETIPNLPCIANTPIQFVIDYQNHPIHFGFYTQVIMESPKSNVTVDCTKYIPLLQSFSCKDAMQKIINEQQFVKISMNGVTEEYTITLEENQMFIALVCIGSISLVIGIISIFCFSRDKCYGYKLCLRLNQKFGFVPEKQVPIFKQLLQRADEEHEQTKLNLPKPKAEVNLVEEQPMFFDLLDEDFDLGEKIDGGENQKGYQIINSQEACD</sequence>
<dbReference type="EMBL" id="CATOUU010000869">
    <property type="protein sequence ID" value="CAI9956019.1"/>
    <property type="molecule type" value="Genomic_DNA"/>
</dbReference>
<protein>
    <submittedName>
        <fullName evidence="3">Hypothetical_protein</fullName>
    </submittedName>
</protein>